<gene>
    <name evidence="1" type="ORF">QTG54_001547</name>
</gene>
<comment type="caution">
    <text evidence="1">The sequence shown here is derived from an EMBL/GenBank/DDBJ whole genome shotgun (WGS) entry which is preliminary data.</text>
</comment>
<evidence type="ECO:0000313" key="2">
    <source>
        <dbReference type="Proteomes" id="UP001224775"/>
    </source>
</evidence>
<protein>
    <submittedName>
        <fullName evidence="1">Uncharacterized protein</fullName>
    </submittedName>
</protein>
<keyword evidence="2" id="KW-1185">Reference proteome</keyword>
<dbReference type="Proteomes" id="UP001224775">
    <property type="component" value="Unassembled WGS sequence"/>
</dbReference>
<name>A0AAD9DIN7_9STRA</name>
<reference evidence="1" key="1">
    <citation type="submission" date="2023-06" db="EMBL/GenBank/DDBJ databases">
        <title>Survivors Of The Sea: Transcriptome response of Skeletonema marinoi to long-term dormancy.</title>
        <authorList>
            <person name="Pinder M.I.M."/>
            <person name="Kourtchenko O."/>
            <person name="Robertson E.K."/>
            <person name="Larsson T."/>
            <person name="Maumus F."/>
            <person name="Osuna-Cruz C.M."/>
            <person name="Vancaester E."/>
            <person name="Stenow R."/>
            <person name="Vandepoele K."/>
            <person name="Ploug H."/>
            <person name="Bruchert V."/>
            <person name="Godhe A."/>
            <person name="Topel M."/>
        </authorList>
    </citation>
    <scope>NUCLEOTIDE SEQUENCE</scope>
    <source>
        <strain evidence="1">R05AC</strain>
    </source>
</reference>
<evidence type="ECO:0000313" key="1">
    <source>
        <dbReference type="EMBL" id="KAK1747584.1"/>
    </source>
</evidence>
<dbReference type="EMBL" id="JATAAI010000002">
    <property type="protein sequence ID" value="KAK1747584.1"/>
    <property type="molecule type" value="Genomic_DNA"/>
</dbReference>
<organism evidence="1 2">
    <name type="scientific">Skeletonema marinoi</name>
    <dbReference type="NCBI Taxonomy" id="267567"/>
    <lineage>
        <taxon>Eukaryota</taxon>
        <taxon>Sar</taxon>
        <taxon>Stramenopiles</taxon>
        <taxon>Ochrophyta</taxon>
        <taxon>Bacillariophyta</taxon>
        <taxon>Coscinodiscophyceae</taxon>
        <taxon>Thalassiosirophycidae</taxon>
        <taxon>Thalassiosirales</taxon>
        <taxon>Skeletonemataceae</taxon>
        <taxon>Skeletonema</taxon>
        <taxon>Skeletonema marinoi-dohrnii complex</taxon>
    </lineage>
</organism>
<proteinExistence type="predicted"/>
<dbReference type="AlphaFoldDB" id="A0AAD9DIN7"/>
<sequence>MSANWRETLFVWDGILSDDEDETKEGDDGSNIGLKWEGTWVGCESADAVAVEAPKRGAFERDVTSAYSFTASCTASQKDPANNFYRLSMSGSYDLGEGSDKKKHTDDVHDMYLSLLRWTGNLRDQADNLVFALGSNEFGKFISVGWLRVGNRITLARRYLDDGDMRCKWDIDALKSAVVEEITTADDDGLVTLHIPPWQCAAMHAEAEQPSAKRRKEDPQ</sequence>
<accession>A0AAD9DIN7</accession>